<sequence>MSLPRISFSPRPRACLSAALLVLALTLAACSGRPGAGSLALSTAPAPGAQEHTILIATTRERDDRPGTYFNRERAERIDFARATVSIPPTHKPGQIEWPAKAPGNPETDFTVRSANYIDGKSAFRAALDRELAKRPKGKREVFVFIHGYNTRFPEALFRMAQLTADSRLPHVPVLFTWASGGDVTDYIYDNNSATIARDALEETLRTIAASKAEKINILAHSMGNWALMETARQIRISGKPLPERKIGLFAMAAPDLDVDVFKAQLRRTGKPDRPFILLVSKDDRALKASSLIAGGKQRVGAYDNEKELAELGVTVVDLTQIESLDAAHHGKFAQLAQLAPEFRKMLAGQGRRESGGGSEFGVDSVGDVVGSTAKAAVTLPLKILTAPITIFSGAQ</sequence>
<proteinExistence type="predicted"/>
<name>A0A838XMX7_9HYPH</name>
<gene>
    <name evidence="2" type="ORF">H1W37_00580</name>
</gene>
<accession>A0A838XMX7</accession>
<evidence type="ECO:0000313" key="3">
    <source>
        <dbReference type="Proteomes" id="UP000559404"/>
    </source>
</evidence>
<dbReference type="InterPro" id="IPR014586">
    <property type="entry name" value="UCP033909"/>
</dbReference>
<dbReference type="AlphaFoldDB" id="A0A838XMX7"/>
<feature type="chain" id="PRO_5032795526" evidence="1">
    <location>
        <begin position="32"/>
        <end position="396"/>
    </location>
</feature>
<protein>
    <submittedName>
        <fullName evidence="2">Alpha/beta hydrolase</fullName>
    </submittedName>
</protein>
<dbReference type="SUPFAM" id="SSF53474">
    <property type="entry name" value="alpha/beta-Hydrolases"/>
    <property type="match status" value="1"/>
</dbReference>
<dbReference type="Pfam" id="PF05990">
    <property type="entry name" value="DUF900"/>
    <property type="match status" value="1"/>
</dbReference>
<dbReference type="PROSITE" id="PS51257">
    <property type="entry name" value="PROKAR_LIPOPROTEIN"/>
    <property type="match status" value="1"/>
</dbReference>
<dbReference type="Proteomes" id="UP000559404">
    <property type="component" value="Unassembled WGS sequence"/>
</dbReference>
<dbReference type="Gene3D" id="3.40.50.1820">
    <property type="entry name" value="alpha/beta hydrolase"/>
    <property type="match status" value="1"/>
</dbReference>
<dbReference type="InterPro" id="IPR029058">
    <property type="entry name" value="AB_hydrolase_fold"/>
</dbReference>
<dbReference type="GO" id="GO:0016787">
    <property type="term" value="F:hydrolase activity"/>
    <property type="evidence" value="ECO:0007669"/>
    <property type="project" value="UniProtKB-KW"/>
</dbReference>
<comment type="caution">
    <text evidence="2">The sequence shown here is derived from an EMBL/GenBank/DDBJ whole genome shotgun (WGS) entry which is preliminary data.</text>
</comment>
<reference evidence="2 3" key="2">
    <citation type="submission" date="2020-08" db="EMBL/GenBank/DDBJ databases">
        <title>Stappia taiwanensis sp. nov., isolated from a coastal thermal spring.</title>
        <authorList>
            <person name="Kampfer P."/>
        </authorList>
    </citation>
    <scope>NUCLEOTIDE SEQUENCE [LARGE SCALE GENOMIC DNA]</scope>
    <source>
        <strain evidence="2 3">DSM 23284</strain>
    </source>
</reference>
<feature type="signal peptide" evidence="1">
    <location>
        <begin position="1"/>
        <end position="31"/>
    </location>
</feature>
<dbReference type="PANTHER" id="PTHR36513">
    <property type="entry name" value="ABC TRANSMEMBRANE TYPE-1 DOMAIN-CONTAINING PROTEIN"/>
    <property type="match status" value="1"/>
</dbReference>
<reference evidence="2 3" key="1">
    <citation type="submission" date="2020-07" db="EMBL/GenBank/DDBJ databases">
        <authorList>
            <person name="Li M."/>
        </authorList>
    </citation>
    <scope>NUCLEOTIDE SEQUENCE [LARGE SCALE GENOMIC DNA]</scope>
    <source>
        <strain evidence="2 3">DSM 23284</strain>
    </source>
</reference>
<dbReference type="InterPro" id="IPR010297">
    <property type="entry name" value="DUF900_hydrolase"/>
</dbReference>
<evidence type="ECO:0000256" key="1">
    <source>
        <dbReference type="SAM" id="SignalP"/>
    </source>
</evidence>
<organism evidence="2 3">
    <name type="scientific">Stappia taiwanensis</name>
    <dbReference type="NCBI Taxonomy" id="992267"/>
    <lineage>
        <taxon>Bacteria</taxon>
        <taxon>Pseudomonadati</taxon>
        <taxon>Pseudomonadota</taxon>
        <taxon>Alphaproteobacteria</taxon>
        <taxon>Hyphomicrobiales</taxon>
        <taxon>Stappiaceae</taxon>
        <taxon>Stappia</taxon>
    </lineage>
</organism>
<dbReference type="EMBL" id="JACEON010000001">
    <property type="protein sequence ID" value="MBA4610128.1"/>
    <property type="molecule type" value="Genomic_DNA"/>
</dbReference>
<dbReference type="RefSeq" id="WP_181758325.1">
    <property type="nucleotide sequence ID" value="NZ_BMCR01000001.1"/>
</dbReference>
<dbReference type="PANTHER" id="PTHR36513:SF1">
    <property type="entry name" value="TRANSMEMBRANE PROTEIN"/>
    <property type="match status" value="1"/>
</dbReference>
<keyword evidence="2" id="KW-0378">Hydrolase</keyword>
<evidence type="ECO:0000313" key="2">
    <source>
        <dbReference type="EMBL" id="MBA4610128.1"/>
    </source>
</evidence>
<dbReference type="PIRSF" id="PIRSF033909">
    <property type="entry name" value="UCP033909"/>
    <property type="match status" value="1"/>
</dbReference>
<keyword evidence="1" id="KW-0732">Signal</keyword>
<keyword evidence="3" id="KW-1185">Reference proteome</keyword>